<keyword evidence="1" id="KW-0472">Membrane</keyword>
<dbReference type="GO" id="GO:0004175">
    <property type="term" value="F:endopeptidase activity"/>
    <property type="evidence" value="ECO:0007669"/>
    <property type="project" value="UniProtKB-ARBA"/>
</dbReference>
<feature type="domain" description="CAAX prenyl protease 2/Lysostaphin resistance protein A-like" evidence="2">
    <location>
        <begin position="51"/>
        <end position="141"/>
    </location>
</feature>
<evidence type="ECO:0000313" key="3">
    <source>
        <dbReference type="EMBL" id="OGN33241.1"/>
    </source>
</evidence>
<sequence length="149" mass="16527">MPTKKILVGLKFGIINLIIVAMIAGIFYVFVQLGIISEPSKVVTNEDFKRPIFLFFLMVAMAPFMEEVLFRFLPIKGVKLITGDKNALWVAIILVSILFGSLHGSWHHIFIQGVSGIIFSLSFLRGGFVSSVVSHALTNLVAWSLVFIT</sequence>
<dbReference type="AlphaFoldDB" id="A0A1F8H6Q4"/>
<feature type="transmembrane region" description="Helical" evidence="1">
    <location>
        <begin position="86"/>
        <end position="106"/>
    </location>
</feature>
<keyword evidence="1" id="KW-1133">Transmembrane helix</keyword>
<dbReference type="Proteomes" id="UP000177745">
    <property type="component" value="Unassembled WGS sequence"/>
</dbReference>
<keyword evidence="1" id="KW-0812">Transmembrane</keyword>
<evidence type="ECO:0000256" key="1">
    <source>
        <dbReference type="SAM" id="Phobius"/>
    </source>
</evidence>
<feature type="transmembrane region" description="Helical" evidence="1">
    <location>
        <begin position="51"/>
        <end position="74"/>
    </location>
</feature>
<protein>
    <recommendedName>
        <fullName evidence="2">CAAX prenyl protease 2/Lysostaphin resistance protein A-like domain-containing protein</fullName>
    </recommendedName>
</protein>
<feature type="transmembrane region" description="Helical" evidence="1">
    <location>
        <begin position="12"/>
        <end position="31"/>
    </location>
</feature>
<name>A0A1F8H6Q4_9BACT</name>
<dbReference type="Pfam" id="PF02517">
    <property type="entry name" value="Rce1-like"/>
    <property type="match status" value="1"/>
</dbReference>
<feature type="transmembrane region" description="Helical" evidence="1">
    <location>
        <begin position="126"/>
        <end position="148"/>
    </location>
</feature>
<accession>A0A1F8H6Q4</accession>
<comment type="caution">
    <text evidence="3">The sequence shown here is derived from an EMBL/GenBank/DDBJ whole genome shotgun (WGS) entry which is preliminary data.</text>
</comment>
<evidence type="ECO:0000259" key="2">
    <source>
        <dbReference type="Pfam" id="PF02517"/>
    </source>
</evidence>
<dbReference type="GO" id="GO:0080120">
    <property type="term" value="P:CAAX-box protein maturation"/>
    <property type="evidence" value="ECO:0007669"/>
    <property type="project" value="UniProtKB-ARBA"/>
</dbReference>
<evidence type="ECO:0000313" key="4">
    <source>
        <dbReference type="Proteomes" id="UP000177745"/>
    </source>
</evidence>
<proteinExistence type="predicted"/>
<dbReference type="EMBL" id="MGKY01000022">
    <property type="protein sequence ID" value="OGN33241.1"/>
    <property type="molecule type" value="Genomic_DNA"/>
</dbReference>
<reference evidence="3 4" key="1">
    <citation type="journal article" date="2016" name="Nat. Commun.">
        <title>Thousands of microbial genomes shed light on interconnected biogeochemical processes in an aquifer system.</title>
        <authorList>
            <person name="Anantharaman K."/>
            <person name="Brown C.T."/>
            <person name="Hug L.A."/>
            <person name="Sharon I."/>
            <person name="Castelle C.J."/>
            <person name="Probst A.J."/>
            <person name="Thomas B.C."/>
            <person name="Singh A."/>
            <person name="Wilkins M.J."/>
            <person name="Karaoz U."/>
            <person name="Brodie E.L."/>
            <person name="Williams K.H."/>
            <person name="Hubbard S.S."/>
            <person name="Banfield J.F."/>
        </authorList>
    </citation>
    <scope>NUCLEOTIDE SEQUENCE [LARGE SCALE GENOMIC DNA]</scope>
</reference>
<dbReference type="InterPro" id="IPR003675">
    <property type="entry name" value="Rce1/LyrA-like_dom"/>
</dbReference>
<gene>
    <name evidence="3" type="ORF">A3G51_02235</name>
</gene>
<organism evidence="3 4">
    <name type="scientific">Candidatus Yanofskybacteria bacterium RIFCSPLOWO2_12_FULL_43_11b</name>
    <dbReference type="NCBI Taxonomy" id="1802710"/>
    <lineage>
        <taxon>Bacteria</taxon>
        <taxon>Candidatus Yanofskyibacteriota</taxon>
    </lineage>
</organism>